<dbReference type="Gene3D" id="3.90.1720.10">
    <property type="entry name" value="endopeptidase domain like (from Nostoc punctiforme)"/>
    <property type="match status" value="1"/>
</dbReference>
<evidence type="ECO:0000313" key="2">
    <source>
        <dbReference type="EMBL" id="CAA9516746.1"/>
    </source>
</evidence>
<gene>
    <name evidence="2" type="ORF">AVDCRST_MAG69-2811</name>
</gene>
<accession>A0A6J4T9E8</accession>
<reference evidence="2" key="1">
    <citation type="submission" date="2020-02" db="EMBL/GenBank/DDBJ databases">
        <authorList>
            <person name="Meier V. D."/>
        </authorList>
    </citation>
    <scope>NUCLEOTIDE SEQUENCE</scope>
    <source>
        <strain evidence="2">AVDCRST_MAG69</strain>
    </source>
</reference>
<name>A0A6J4T9E8_9ACTN</name>
<organism evidence="2">
    <name type="scientific">uncultured Solirubrobacteraceae bacterium</name>
    <dbReference type="NCBI Taxonomy" id="1162706"/>
    <lineage>
        <taxon>Bacteria</taxon>
        <taxon>Bacillati</taxon>
        <taxon>Actinomycetota</taxon>
        <taxon>Thermoleophilia</taxon>
        <taxon>Solirubrobacterales</taxon>
        <taxon>Solirubrobacteraceae</taxon>
        <taxon>environmental samples</taxon>
    </lineage>
</organism>
<evidence type="ECO:0000259" key="1">
    <source>
        <dbReference type="Pfam" id="PF05257"/>
    </source>
</evidence>
<dbReference type="Pfam" id="PF05257">
    <property type="entry name" value="CHAP"/>
    <property type="match status" value="1"/>
</dbReference>
<protein>
    <recommendedName>
        <fullName evidence="1">Peptidase C51 domain-containing protein</fullName>
    </recommendedName>
</protein>
<dbReference type="AlphaFoldDB" id="A0A6J4T9E8"/>
<dbReference type="InterPro" id="IPR038765">
    <property type="entry name" value="Papain-like_cys_pep_sf"/>
</dbReference>
<sequence>MSLEIALARIGQLQSLLSPPVPSAAPAGPASSAQAAPAGAPASFASVLGQQGLVTAPAATPVAVGGTSAGRAALAAAQREVGVAEEPPGSNDSPRIAQYRQSTAGSMVAPWCAYFVSWAGREAGAPIGDSGQGLGAVSDVWAWAQRSGKAIPAGTAPPQPGDLIVWNGRHIGIVESVAADGSVHTIEGNSSDAVTRRVHGPDGDGATGYVRLG</sequence>
<dbReference type="EMBL" id="CADCVP010000310">
    <property type="protein sequence ID" value="CAA9516746.1"/>
    <property type="molecule type" value="Genomic_DNA"/>
</dbReference>
<dbReference type="SUPFAM" id="SSF54001">
    <property type="entry name" value="Cysteine proteinases"/>
    <property type="match status" value="1"/>
</dbReference>
<feature type="domain" description="Peptidase C51" evidence="1">
    <location>
        <begin position="109"/>
        <end position="189"/>
    </location>
</feature>
<dbReference type="InterPro" id="IPR007921">
    <property type="entry name" value="CHAP_dom"/>
</dbReference>
<proteinExistence type="predicted"/>